<dbReference type="RefSeq" id="WP_175478317.1">
    <property type="nucleotide sequence ID" value="NZ_FMXQ01000002.1"/>
</dbReference>
<feature type="transmembrane region" description="Helical" evidence="5">
    <location>
        <begin position="285"/>
        <end position="304"/>
    </location>
</feature>
<dbReference type="PROSITE" id="PS50850">
    <property type="entry name" value="MFS"/>
    <property type="match status" value="1"/>
</dbReference>
<dbReference type="PANTHER" id="PTHR23514">
    <property type="entry name" value="BYPASS OF STOP CODON PROTEIN 6"/>
    <property type="match status" value="1"/>
</dbReference>
<gene>
    <name evidence="7" type="ORF">SAMN02982931_01365</name>
</gene>
<dbReference type="Pfam" id="PF07690">
    <property type="entry name" value="MFS_1"/>
    <property type="match status" value="1"/>
</dbReference>
<dbReference type="Gene3D" id="1.20.1250.20">
    <property type="entry name" value="MFS general substrate transporter like domains"/>
    <property type="match status" value="2"/>
</dbReference>
<keyword evidence="8" id="KW-1185">Reference proteome</keyword>
<dbReference type="CDD" id="cd17393">
    <property type="entry name" value="MFS_MosC_like"/>
    <property type="match status" value="1"/>
</dbReference>
<dbReference type="InterPro" id="IPR020846">
    <property type="entry name" value="MFS_dom"/>
</dbReference>
<feature type="transmembrane region" description="Helical" evidence="5">
    <location>
        <begin position="90"/>
        <end position="109"/>
    </location>
</feature>
<dbReference type="AlphaFoldDB" id="A0A1G6B8V3"/>
<evidence type="ECO:0000256" key="2">
    <source>
        <dbReference type="ARBA" id="ARBA00022692"/>
    </source>
</evidence>
<feature type="transmembrane region" description="Helical" evidence="5">
    <location>
        <begin position="157"/>
        <end position="176"/>
    </location>
</feature>
<feature type="transmembrane region" description="Helical" evidence="5">
    <location>
        <begin position="130"/>
        <end position="151"/>
    </location>
</feature>
<feature type="transmembrane region" description="Helical" evidence="5">
    <location>
        <begin position="346"/>
        <end position="365"/>
    </location>
</feature>
<evidence type="ECO:0000256" key="5">
    <source>
        <dbReference type="SAM" id="Phobius"/>
    </source>
</evidence>
<feature type="transmembrane region" description="Helical" evidence="5">
    <location>
        <begin position="36"/>
        <end position="59"/>
    </location>
</feature>
<feature type="transmembrane region" description="Helical" evidence="5">
    <location>
        <begin position="66"/>
        <end position="84"/>
    </location>
</feature>
<feature type="transmembrane region" description="Helical" evidence="5">
    <location>
        <begin position="316"/>
        <end position="340"/>
    </location>
</feature>
<dbReference type="SUPFAM" id="SSF103473">
    <property type="entry name" value="MFS general substrate transporter"/>
    <property type="match status" value="1"/>
</dbReference>
<evidence type="ECO:0000256" key="4">
    <source>
        <dbReference type="ARBA" id="ARBA00023136"/>
    </source>
</evidence>
<evidence type="ECO:0000256" key="1">
    <source>
        <dbReference type="ARBA" id="ARBA00004141"/>
    </source>
</evidence>
<keyword evidence="3 5" id="KW-1133">Transmembrane helix</keyword>
<name>A0A1G6B8V3_9HYPH</name>
<feature type="transmembrane region" description="Helical" evidence="5">
    <location>
        <begin position="228"/>
        <end position="249"/>
    </location>
</feature>
<dbReference type="PANTHER" id="PTHR23514:SF13">
    <property type="entry name" value="INNER MEMBRANE PROTEIN YBJJ"/>
    <property type="match status" value="1"/>
</dbReference>
<sequence>MRIAVSVVFFLIGIGPGIWAVHIPLIQERLAINPAILGLALLTMAAGAVVSMPLSGWIVGRTGSRLPTAIGMIVYLIILPFPILSWTVPAFFVTLFVFGVLLGGLDVVANVQASEIETARQKPTMSSFHAFYSIGALSGALIGALVIGLGWGDGRGVAVAVAVSLIPAAFAVRNLFPGEPAGQEGPQFTLPSRAVLGLGLIALLAYALEGAITDWSALYLTTVREATPTTAAFGFALFALSMSAIRLFGDPIVARLGSRNILVGGGILAAIGLGTALVVPSPLLAALGFGIAGIGVANVVPVVFSAGAKAPGVSAGVGVASVATMGYAGFLSAPPILGFIGAEYGLSASLGIVLAMGLAIAVLGYRLK</sequence>
<dbReference type="InterPro" id="IPR011701">
    <property type="entry name" value="MFS"/>
</dbReference>
<reference evidence="7 8" key="1">
    <citation type="submission" date="2016-10" db="EMBL/GenBank/DDBJ databases">
        <authorList>
            <person name="de Groot N.N."/>
        </authorList>
    </citation>
    <scope>NUCLEOTIDE SEQUENCE [LARGE SCALE GENOMIC DNA]</scope>
    <source>
        <strain evidence="7 8">ATCC 35022</strain>
    </source>
</reference>
<accession>A0A1G6B8V3</accession>
<comment type="subcellular location">
    <subcellularLocation>
        <location evidence="1">Membrane</location>
        <topology evidence="1">Multi-pass membrane protein</topology>
    </subcellularLocation>
</comment>
<dbReference type="GO" id="GO:0022857">
    <property type="term" value="F:transmembrane transporter activity"/>
    <property type="evidence" value="ECO:0007669"/>
    <property type="project" value="InterPro"/>
</dbReference>
<dbReference type="InterPro" id="IPR051788">
    <property type="entry name" value="MFS_Transporter"/>
</dbReference>
<evidence type="ECO:0000313" key="8">
    <source>
        <dbReference type="Proteomes" id="UP000199071"/>
    </source>
</evidence>
<evidence type="ECO:0000256" key="3">
    <source>
        <dbReference type="ARBA" id="ARBA00022989"/>
    </source>
</evidence>
<feature type="transmembrane region" description="Helical" evidence="5">
    <location>
        <begin position="188"/>
        <end position="208"/>
    </location>
</feature>
<feature type="domain" description="Major facilitator superfamily (MFS) profile" evidence="6">
    <location>
        <begin position="1"/>
        <end position="368"/>
    </location>
</feature>
<dbReference type="EMBL" id="FMXQ01000002">
    <property type="protein sequence ID" value="SDB17088.1"/>
    <property type="molecule type" value="Genomic_DNA"/>
</dbReference>
<protein>
    <submittedName>
        <fullName evidence="7">Fucose permease</fullName>
    </submittedName>
</protein>
<organism evidence="7 8">
    <name type="scientific">Bauldia litoralis</name>
    <dbReference type="NCBI Taxonomy" id="665467"/>
    <lineage>
        <taxon>Bacteria</taxon>
        <taxon>Pseudomonadati</taxon>
        <taxon>Pseudomonadota</taxon>
        <taxon>Alphaproteobacteria</taxon>
        <taxon>Hyphomicrobiales</taxon>
        <taxon>Kaistiaceae</taxon>
        <taxon>Bauldia</taxon>
    </lineage>
</organism>
<evidence type="ECO:0000313" key="7">
    <source>
        <dbReference type="EMBL" id="SDB17088.1"/>
    </source>
</evidence>
<keyword evidence="2 5" id="KW-0812">Transmembrane</keyword>
<dbReference type="Proteomes" id="UP000199071">
    <property type="component" value="Unassembled WGS sequence"/>
</dbReference>
<evidence type="ECO:0000259" key="6">
    <source>
        <dbReference type="PROSITE" id="PS50850"/>
    </source>
</evidence>
<dbReference type="InterPro" id="IPR036259">
    <property type="entry name" value="MFS_trans_sf"/>
</dbReference>
<keyword evidence="4 5" id="KW-0472">Membrane</keyword>
<dbReference type="GO" id="GO:0016020">
    <property type="term" value="C:membrane"/>
    <property type="evidence" value="ECO:0007669"/>
    <property type="project" value="UniProtKB-SubCell"/>
</dbReference>
<proteinExistence type="predicted"/>
<dbReference type="STRING" id="665467.SAMN02982931_01365"/>
<feature type="transmembrane region" description="Helical" evidence="5">
    <location>
        <begin position="261"/>
        <end position="279"/>
    </location>
</feature>